<comment type="caution">
    <text evidence="1">The sequence shown here is derived from an EMBL/GenBank/DDBJ whole genome shotgun (WGS) entry which is preliminary data.</text>
</comment>
<dbReference type="EMBL" id="JAVFWL010000003">
    <property type="protein sequence ID" value="KAK6742025.1"/>
    <property type="molecule type" value="Genomic_DNA"/>
</dbReference>
<evidence type="ECO:0000313" key="1">
    <source>
        <dbReference type="EMBL" id="KAK6742025.1"/>
    </source>
</evidence>
<accession>A0ABR1CV62</accession>
<keyword evidence="2" id="KW-1185">Reference proteome</keyword>
<evidence type="ECO:0000313" key="2">
    <source>
        <dbReference type="Proteomes" id="UP001303046"/>
    </source>
</evidence>
<gene>
    <name evidence="1" type="primary">Necator_chrIII.g10487</name>
    <name evidence="1" type="ORF">RB195_009722</name>
</gene>
<dbReference type="Proteomes" id="UP001303046">
    <property type="component" value="Unassembled WGS sequence"/>
</dbReference>
<protein>
    <submittedName>
        <fullName evidence="1">Uncharacterized protein</fullName>
    </submittedName>
</protein>
<name>A0ABR1CV62_NECAM</name>
<reference evidence="1 2" key="1">
    <citation type="submission" date="2023-08" db="EMBL/GenBank/DDBJ databases">
        <title>A Necator americanus chromosomal reference genome.</title>
        <authorList>
            <person name="Ilik V."/>
            <person name="Petrzelkova K.J."/>
            <person name="Pardy F."/>
            <person name="Fuh T."/>
            <person name="Niatou-Singa F.S."/>
            <person name="Gouil Q."/>
            <person name="Baker L."/>
            <person name="Ritchie M.E."/>
            <person name="Jex A.R."/>
            <person name="Gazzola D."/>
            <person name="Li H."/>
            <person name="Toshio Fujiwara R."/>
            <person name="Zhan B."/>
            <person name="Aroian R.V."/>
            <person name="Pafco B."/>
            <person name="Schwarz E.M."/>
        </authorList>
    </citation>
    <scope>NUCLEOTIDE SEQUENCE [LARGE SCALE GENOMIC DNA]</scope>
    <source>
        <strain evidence="1 2">Aroian</strain>
        <tissue evidence="1">Whole animal</tissue>
    </source>
</reference>
<sequence length="203" mass="23083">MDLAPFRVNLCVSFASDLREELVVQRQLATTSVSGPFGLTLQVRVHVFGSETSGLTSNVPPTCSASLIPCAQTYLVPLDDLYLGGPHAQQWFTALPKLDLMFLHEWDDHNYNYTEQQFAIVGNHRVKKGGCALFRFYIEEAVLLPTGNEMAAYYPSLSRHILSKLKSEEKKLQSYREVLPSRKPQKVCQRRRSRTVLHARTRE</sequence>
<proteinExistence type="predicted"/>
<organism evidence="1 2">
    <name type="scientific">Necator americanus</name>
    <name type="common">Human hookworm</name>
    <dbReference type="NCBI Taxonomy" id="51031"/>
    <lineage>
        <taxon>Eukaryota</taxon>
        <taxon>Metazoa</taxon>
        <taxon>Ecdysozoa</taxon>
        <taxon>Nematoda</taxon>
        <taxon>Chromadorea</taxon>
        <taxon>Rhabditida</taxon>
        <taxon>Rhabditina</taxon>
        <taxon>Rhabditomorpha</taxon>
        <taxon>Strongyloidea</taxon>
        <taxon>Ancylostomatidae</taxon>
        <taxon>Bunostominae</taxon>
        <taxon>Necator</taxon>
    </lineage>
</organism>